<dbReference type="InterPro" id="IPR007197">
    <property type="entry name" value="rSAM"/>
</dbReference>
<name>A0A6B9ZMT5_9BACT</name>
<evidence type="ECO:0000313" key="8">
    <source>
        <dbReference type="EMBL" id="QHS63770.1"/>
    </source>
</evidence>
<evidence type="ECO:0000259" key="7">
    <source>
        <dbReference type="Pfam" id="PF04055"/>
    </source>
</evidence>
<dbReference type="SFLD" id="SFLDS00029">
    <property type="entry name" value="Radical_SAM"/>
    <property type="match status" value="1"/>
</dbReference>
<keyword evidence="2" id="KW-0004">4Fe-4S</keyword>
<dbReference type="SFLD" id="SFLDG01067">
    <property type="entry name" value="SPASM/twitch_domain_containing"/>
    <property type="match status" value="1"/>
</dbReference>
<dbReference type="InterPro" id="IPR058240">
    <property type="entry name" value="rSAM_sf"/>
</dbReference>
<sequence>MMFKLSKYIVITDVLDPNSVPLQRILFSTRSGISAVIEDSVYQQLLNGDFMGLGNNLLSRFMDYEIIVNSHEDEFQEILKLNKLGVKDTKCISLTIQPTANCQLGCFYCGQVHSKQTMGADIQEKILQRLLWQLDRKDDAELIHTTWYGGEPLMGYSAIINLSNRMQEIAKDRGIRYSASMITNGLSLKKDIFTELYLHHKINRFQITVDTMKEHHDKRRITKKGESTFDIIMKNIVEICSLEHYQQIVQRPIFIRMNIDESNYQHVTEFIDYIVSLGLREKVELGFSPITNWGDKTAGDEQGLTTNEFAELEIEWLMYLQEQGFPMEYILPLRNYDVCMVVNEASEVYDATGNITPCYEFPYTPKYNDEKYIIGNLLEDTSTYNDKTQVRGWYDDLAACNVSPKCSKCNLFPVCNGGCPKDWYNGEVTCPTIKANIEDKLVLQYLMDKSTLTTLM</sequence>
<dbReference type="EMBL" id="CP048113">
    <property type="protein sequence ID" value="QHS63770.1"/>
    <property type="molecule type" value="Genomic_DNA"/>
</dbReference>
<accession>A0A6B9ZMT5</accession>
<gene>
    <name evidence="8" type="ORF">GWR21_30575</name>
</gene>
<feature type="domain" description="Radical SAM core" evidence="7">
    <location>
        <begin position="96"/>
        <end position="238"/>
    </location>
</feature>
<dbReference type="GO" id="GO:0046872">
    <property type="term" value="F:metal ion binding"/>
    <property type="evidence" value="ECO:0007669"/>
    <property type="project" value="UniProtKB-KW"/>
</dbReference>
<proteinExistence type="predicted"/>
<keyword evidence="4" id="KW-0479">Metal-binding</keyword>
<evidence type="ECO:0000256" key="1">
    <source>
        <dbReference type="ARBA" id="ARBA00001966"/>
    </source>
</evidence>
<dbReference type="GO" id="GO:0051539">
    <property type="term" value="F:4 iron, 4 sulfur cluster binding"/>
    <property type="evidence" value="ECO:0007669"/>
    <property type="project" value="UniProtKB-KW"/>
</dbReference>
<dbReference type="Gene3D" id="3.20.20.70">
    <property type="entry name" value="Aldolase class I"/>
    <property type="match status" value="1"/>
</dbReference>
<dbReference type="AlphaFoldDB" id="A0A6B9ZMT5"/>
<dbReference type="PANTHER" id="PTHR43787:SF3">
    <property type="entry name" value="ARYLSULFATASE REGULATORY PROTEIN"/>
    <property type="match status" value="1"/>
</dbReference>
<evidence type="ECO:0000256" key="4">
    <source>
        <dbReference type="ARBA" id="ARBA00022723"/>
    </source>
</evidence>
<evidence type="ECO:0000256" key="2">
    <source>
        <dbReference type="ARBA" id="ARBA00022485"/>
    </source>
</evidence>
<protein>
    <submittedName>
        <fullName evidence="8">SPASM domain-containing protein</fullName>
    </submittedName>
</protein>
<dbReference type="NCBIfam" id="TIGR04085">
    <property type="entry name" value="rSAM_more_4Fe4S"/>
    <property type="match status" value="1"/>
</dbReference>
<evidence type="ECO:0000313" key="9">
    <source>
        <dbReference type="Proteomes" id="UP000476411"/>
    </source>
</evidence>
<evidence type="ECO:0000256" key="3">
    <source>
        <dbReference type="ARBA" id="ARBA00022691"/>
    </source>
</evidence>
<dbReference type="InterPro" id="IPR023885">
    <property type="entry name" value="4Fe4S-binding_SPASM_dom"/>
</dbReference>
<dbReference type="InterPro" id="IPR013785">
    <property type="entry name" value="Aldolase_TIM"/>
</dbReference>
<dbReference type="Pfam" id="PF04055">
    <property type="entry name" value="Radical_SAM"/>
    <property type="match status" value="1"/>
</dbReference>
<keyword evidence="5" id="KW-0408">Iron</keyword>
<dbReference type="KEGG" id="chih:GWR21_30575"/>
<dbReference type="Proteomes" id="UP000476411">
    <property type="component" value="Chromosome"/>
</dbReference>
<dbReference type="PANTHER" id="PTHR43787">
    <property type="entry name" value="FEMO COFACTOR BIOSYNTHESIS PROTEIN NIFB-RELATED"/>
    <property type="match status" value="1"/>
</dbReference>
<evidence type="ECO:0000256" key="6">
    <source>
        <dbReference type="ARBA" id="ARBA00023014"/>
    </source>
</evidence>
<dbReference type="RefSeq" id="WP_162335486.1">
    <property type="nucleotide sequence ID" value="NZ_CP048113.1"/>
</dbReference>
<dbReference type="GO" id="GO:0003824">
    <property type="term" value="F:catalytic activity"/>
    <property type="evidence" value="ECO:0007669"/>
    <property type="project" value="InterPro"/>
</dbReference>
<organism evidence="8 9">
    <name type="scientific">Chitinophaga agri</name>
    <dbReference type="NCBI Taxonomy" id="2703787"/>
    <lineage>
        <taxon>Bacteria</taxon>
        <taxon>Pseudomonadati</taxon>
        <taxon>Bacteroidota</taxon>
        <taxon>Chitinophagia</taxon>
        <taxon>Chitinophagales</taxon>
        <taxon>Chitinophagaceae</taxon>
        <taxon>Chitinophaga</taxon>
    </lineage>
</organism>
<keyword evidence="3" id="KW-0949">S-adenosyl-L-methionine</keyword>
<dbReference type="SUPFAM" id="SSF102114">
    <property type="entry name" value="Radical SAM enzymes"/>
    <property type="match status" value="1"/>
</dbReference>
<keyword evidence="9" id="KW-1185">Reference proteome</keyword>
<evidence type="ECO:0000256" key="5">
    <source>
        <dbReference type="ARBA" id="ARBA00023004"/>
    </source>
</evidence>
<comment type="cofactor">
    <cofactor evidence="1">
        <name>[4Fe-4S] cluster</name>
        <dbReference type="ChEBI" id="CHEBI:49883"/>
    </cofactor>
</comment>
<reference evidence="8 9" key="1">
    <citation type="submission" date="2020-01" db="EMBL/GenBank/DDBJ databases">
        <title>Complete genome sequence of Chitinophaga sp. H33E-04 isolated from quinoa roots.</title>
        <authorList>
            <person name="Weon H.-Y."/>
            <person name="Lee S.A."/>
        </authorList>
    </citation>
    <scope>NUCLEOTIDE SEQUENCE [LARGE SCALE GENOMIC DNA]</scope>
    <source>
        <strain evidence="8 9">H33E-04</strain>
    </source>
</reference>
<keyword evidence="6" id="KW-0411">Iron-sulfur</keyword>
<dbReference type="CDD" id="cd01335">
    <property type="entry name" value="Radical_SAM"/>
    <property type="match status" value="1"/>
</dbReference>
<dbReference type="UniPathway" id="UPA00782"/>